<dbReference type="GO" id="GO:0006046">
    <property type="term" value="P:N-acetylglucosamine catabolic process"/>
    <property type="evidence" value="ECO:0007669"/>
    <property type="project" value="UniProtKB-UniRule"/>
</dbReference>
<dbReference type="UniPathway" id="UPA00629">
    <property type="reaction ID" value="UER00684"/>
</dbReference>
<comment type="caution">
    <text evidence="6">The sequence shown here is derived from an EMBL/GenBank/DDBJ whole genome shotgun (WGS) entry which is preliminary data.</text>
</comment>
<feature type="active site" description="For ring-opening step" evidence="4">
    <location>
        <position position="136"/>
    </location>
</feature>
<dbReference type="InterPro" id="IPR037171">
    <property type="entry name" value="NagB/RpiA_transferase-like"/>
</dbReference>
<dbReference type="HAMAP" id="MF_01241">
    <property type="entry name" value="GlcN6P_deamin"/>
    <property type="match status" value="1"/>
</dbReference>
<feature type="active site" description="For ring-opening step" evidence="4">
    <location>
        <position position="143"/>
    </location>
</feature>
<proteinExistence type="inferred from homology"/>
<keyword evidence="3 4" id="KW-0119">Carbohydrate metabolism</keyword>
<evidence type="ECO:0000259" key="5">
    <source>
        <dbReference type="Pfam" id="PF01182"/>
    </source>
</evidence>
<dbReference type="GO" id="GO:0004342">
    <property type="term" value="F:glucosamine-6-phosphate deaminase activity"/>
    <property type="evidence" value="ECO:0007669"/>
    <property type="project" value="UniProtKB-UniRule"/>
</dbReference>
<dbReference type="GO" id="GO:0019262">
    <property type="term" value="P:N-acetylneuraminate catabolic process"/>
    <property type="evidence" value="ECO:0007669"/>
    <property type="project" value="UniProtKB-UniRule"/>
</dbReference>
<name>A0A523S5N5_UNCAE</name>
<dbReference type="NCBIfam" id="TIGR00502">
    <property type="entry name" value="nagB"/>
    <property type="match status" value="1"/>
</dbReference>
<dbReference type="FunFam" id="3.40.50.1360:FF:000003">
    <property type="entry name" value="Glucosamine-6-phosphate deaminase"/>
    <property type="match status" value="1"/>
</dbReference>
<keyword evidence="2 4" id="KW-0378">Hydrolase</keyword>
<accession>A0A523S5N5</accession>
<comment type="function">
    <text evidence="4">Catalyzes the reversible isomerization-deamination of glucosamine 6-phosphate (GlcN6P) to form fructose 6-phosphate (Fru6P) and ammonium ion.</text>
</comment>
<comment type="similarity">
    <text evidence="4">Belongs to the glucosamine/galactosamine-6-phosphate isomerase family. NagB subfamily.</text>
</comment>
<evidence type="ECO:0000256" key="1">
    <source>
        <dbReference type="ARBA" id="ARBA00000644"/>
    </source>
</evidence>
<evidence type="ECO:0000256" key="2">
    <source>
        <dbReference type="ARBA" id="ARBA00022801"/>
    </source>
</evidence>
<dbReference type="Gene3D" id="3.40.50.1360">
    <property type="match status" value="1"/>
</dbReference>
<sequence length="248" mass="27218">MKVIIKKDYDAMGKETAKYFAEVIRNKPNAVLGLATGSTPISTYKELIRLHEEEDLDFSQVTTFNLDEYLGLTGNHDQSYRYFMDTNLFNHVNIKKENTNVLSGVAGNPEAECKEFEEKIKAAGGIDIQLLGAGGNGHIAFNEPGSPENSRTRVVDLTKETIKDNSRFFEKVENVPTQALSMGIETILEAKKIVIIANKESKAKVVALSIEGPVATDVPASVLQKHSDVIWVIDKGAASLLKNQPPLA</sequence>
<dbReference type="PANTHER" id="PTHR11280">
    <property type="entry name" value="GLUCOSAMINE-6-PHOSPHATE ISOMERASE"/>
    <property type="match status" value="1"/>
</dbReference>
<dbReference type="EMBL" id="SOKJ01000012">
    <property type="protein sequence ID" value="TET13332.1"/>
    <property type="molecule type" value="Genomic_DNA"/>
</dbReference>
<evidence type="ECO:0000256" key="3">
    <source>
        <dbReference type="ARBA" id="ARBA00023277"/>
    </source>
</evidence>
<dbReference type="GO" id="GO:0006043">
    <property type="term" value="P:glucosamine catabolic process"/>
    <property type="evidence" value="ECO:0007669"/>
    <property type="project" value="TreeGrafter"/>
</dbReference>
<comment type="pathway">
    <text evidence="4">Amino-sugar metabolism; N-acetylneuraminate degradation; D-fructose 6-phosphate from N-acetylneuraminate: step 5/5.</text>
</comment>
<feature type="domain" description="Glucosamine/galactosamine-6-phosphate isomerase" evidence="5">
    <location>
        <begin position="11"/>
        <end position="231"/>
    </location>
</feature>
<reference evidence="6 7" key="1">
    <citation type="submission" date="2019-03" db="EMBL/GenBank/DDBJ databases">
        <title>Metabolic potential of uncultured bacteria and archaea associated with petroleum seepage in deep-sea sediments.</title>
        <authorList>
            <person name="Dong X."/>
            <person name="Hubert C."/>
        </authorList>
    </citation>
    <scope>NUCLEOTIDE SEQUENCE [LARGE SCALE GENOMIC DNA]</scope>
    <source>
        <strain evidence="6">E44_bin7</strain>
    </source>
</reference>
<comment type="catalytic activity">
    <reaction evidence="1 4">
        <text>alpha-D-glucosamine 6-phosphate + H2O = beta-D-fructose 6-phosphate + NH4(+)</text>
        <dbReference type="Rhea" id="RHEA:12172"/>
        <dbReference type="ChEBI" id="CHEBI:15377"/>
        <dbReference type="ChEBI" id="CHEBI:28938"/>
        <dbReference type="ChEBI" id="CHEBI:57634"/>
        <dbReference type="ChEBI" id="CHEBI:75989"/>
        <dbReference type="EC" id="3.5.99.6"/>
    </reaction>
</comment>
<organism evidence="6 7">
    <name type="scientific">Aerophobetes bacterium</name>
    <dbReference type="NCBI Taxonomy" id="2030807"/>
    <lineage>
        <taxon>Bacteria</taxon>
        <taxon>Candidatus Aerophobota</taxon>
    </lineage>
</organism>
<dbReference type="EC" id="3.5.99.6" evidence="4"/>
<dbReference type="PANTHER" id="PTHR11280:SF5">
    <property type="entry name" value="GLUCOSAMINE-6-PHOSPHATE ISOMERASE"/>
    <property type="match status" value="1"/>
</dbReference>
<dbReference type="GO" id="GO:0042802">
    <property type="term" value="F:identical protein binding"/>
    <property type="evidence" value="ECO:0007669"/>
    <property type="project" value="TreeGrafter"/>
</dbReference>
<dbReference type="AlphaFoldDB" id="A0A523S5N5"/>
<feature type="active site" description="Proton acceptor; for ring-opening step" evidence="4">
    <location>
        <position position="138"/>
    </location>
</feature>
<dbReference type="GO" id="GO:0005737">
    <property type="term" value="C:cytoplasm"/>
    <property type="evidence" value="ECO:0007669"/>
    <property type="project" value="TreeGrafter"/>
</dbReference>
<dbReference type="Proteomes" id="UP000316360">
    <property type="component" value="Unassembled WGS sequence"/>
</dbReference>
<feature type="active site" description="Proton acceptor; for enolization step" evidence="4">
    <location>
        <position position="67"/>
    </location>
</feature>
<evidence type="ECO:0000313" key="6">
    <source>
        <dbReference type="EMBL" id="TET13332.1"/>
    </source>
</evidence>
<dbReference type="InterPro" id="IPR004547">
    <property type="entry name" value="Glucosamine6P_isomerase"/>
</dbReference>
<comment type="caution">
    <text evidence="4">Lacks conserved residue(s) required for the propagation of feature annotation.</text>
</comment>
<protein>
    <recommendedName>
        <fullName evidence="4">Glucosamine-6-phosphate deaminase</fullName>
        <ecNumber evidence="4">3.5.99.6</ecNumber>
    </recommendedName>
    <alternativeName>
        <fullName evidence="4">GlcN6P deaminase</fullName>
        <shortName evidence="4">GNPDA</shortName>
    </alternativeName>
    <alternativeName>
        <fullName evidence="4">Glucosamine-6-phosphate isomerase</fullName>
    </alternativeName>
</protein>
<evidence type="ECO:0000313" key="7">
    <source>
        <dbReference type="Proteomes" id="UP000316360"/>
    </source>
</evidence>
<dbReference type="Pfam" id="PF01182">
    <property type="entry name" value="Glucosamine_iso"/>
    <property type="match status" value="1"/>
</dbReference>
<dbReference type="SUPFAM" id="SSF100950">
    <property type="entry name" value="NagB/RpiA/CoA transferase-like"/>
    <property type="match status" value="1"/>
</dbReference>
<dbReference type="GO" id="GO:0005975">
    <property type="term" value="P:carbohydrate metabolic process"/>
    <property type="evidence" value="ECO:0007669"/>
    <property type="project" value="InterPro"/>
</dbReference>
<evidence type="ECO:0000256" key="4">
    <source>
        <dbReference type="HAMAP-Rule" id="MF_01241"/>
    </source>
</evidence>
<gene>
    <name evidence="4 6" type="primary">nagB</name>
    <name evidence="6" type="ORF">E3J84_00205</name>
</gene>
<dbReference type="InterPro" id="IPR006148">
    <property type="entry name" value="Glc/Gal-6P_isomerase"/>
</dbReference>
<dbReference type="CDD" id="cd01399">
    <property type="entry name" value="GlcN6P_deaminase"/>
    <property type="match status" value="1"/>
</dbReference>